<proteinExistence type="predicted"/>
<name>A0A9D7SRT1_9BACT</name>
<feature type="compositionally biased region" description="Low complexity" evidence="1">
    <location>
        <begin position="103"/>
        <end position="117"/>
    </location>
</feature>
<gene>
    <name evidence="3" type="ORF">IPP15_05595</name>
</gene>
<keyword evidence="2" id="KW-0472">Membrane</keyword>
<comment type="caution">
    <text evidence="3">The sequence shown here is derived from an EMBL/GenBank/DDBJ whole genome shotgun (WGS) entry which is preliminary data.</text>
</comment>
<reference evidence="3 4" key="1">
    <citation type="submission" date="2020-10" db="EMBL/GenBank/DDBJ databases">
        <title>Connecting structure to function with the recovery of over 1000 high-quality activated sludge metagenome-assembled genomes encoding full-length rRNA genes using long-read sequencing.</title>
        <authorList>
            <person name="Singleton C.M."/>
            <person name="Petriglieri F."/>
            <person name="Kristensen J.M."/>
            <person name="Kirkegaard R.H."/>
            <person name="Michaelsen T.Y."/>
            <person name="Andersen M.H."/>
            <person name="Karst S.M."/>
            <person name="Dueholm M.S."/>
            <person name="Nielsen P.H."/>
            <person name="Albertsen M."/>
        </authorList>
    </citation>
    <scope>NUCLEOTIDE SEQUENCE [LARGE SCALE GENOMIC DNA]</scope>
    <source>
        <strain evidence="3">Ribe_18-Q3-R11-54_MAXAC.273</strain>
    </source>
</reference>
<feature type="compositionally biased region" description="Polar residues" evidence="1">
    <location>
        <begin position="136"/>
        <end position="163"/>
    </location>
</feature>
<evidence type="ECO:0000313" key="4">
    <source>
        <dbReference type="Proteomes" id="UP000808337"/>
    </source>
</evidence>
<feature type="compositionally biased region" description="Low complexity" evidence="1">
    <location>
        <begin position="124"/>
        <end position="135"/>
    </location>
</feature>
<keyword evidence="2" id="KW-1133">Transmembrane helix</keyword>
<evidence type="ECO:0000256" key="1">
    <source>
        <dbReference type="SAM" id="MobiDB-lite"/>
    </source>
</evidence>
<evidence type="ECO:0000313" key="3">
    <source>
        <dbReference type="EMBL" id="MBK9981887.1"/>
    </source>
</evidence>
<feature type="region of interest" description="Disordered" evidence="1">
    <location>
        <begin position="99"/>
        <end position="164"/>
    </location>
</feature>
<protein>
    <recommendedName>
        <fullName evidence="5">Outer membrane protein beta-barrel domain-containing protein</fullName>
    </recommendedName>
</protein>
<accession>A0A9D7SRT1</accession>
<evidence type="ECO:0008006" key="5">
    <source>
        <dbReference type="Google" id="ProtNLM"/>
    </source>
</evidence>
<sequence>MQERPQYKITPEQGWSQMQPLLDKSLPVARRSRRFIVFWWTTAVAVVALITSLFLMKKDILTTDQHRIDKPISGIVKNEINTAKTEYKPLALGSTNINEHKASTTSNSSTLNQQTSSGRKNKSKSSTSASSITSTRKINVSKNRADHTSMTFSDKQGNDNAGNLQEPASVVYKDVRLIAGSGVEINSSNQEDLFAGTSTPDAKAQILSAIDFLPLVDAFNYEFTEPHIELIPPGNSSFSFRHHVFSPNISVGVMAGSQHGLGINAAIGSDYAINSRLSLSAGIGLRSYHPGLLSSRNQKDMELINAPDPIIADTNYSETYIVGEKVNSSTDYNAINHFVQSVRQWEVSAGLKYTLTKRFFVEGGIVLGFGTTVISEYPIVTFSSTVNTTADTNVKSTFNSYNIISSNMTSLYGGIGYHINRHFSVSAKWTQGLDHYLINDQSVSIGSTNKRLDYIRGLNLRLAFNL</sequence>
<dbReference type="EMBL" id="JADKGY010000001">
    <property type="protein sequence ID" value="MBK9981887.1"/>
    <property type="molecule type" value="Genomic_DNA"/>
</dbReference>
<feature type="transmembrane region" description="Helical" evidence="2">
    <location>
        <begin position="35"/>
        <end position="56"/>
    </location>
</feature>
<keyword evidence="2" id="KW-0812">Transmembrane</keyword>
<organism evidence="3 4">
    <name type="scientific">Candidatus Opimibacter skivensis</name>
    <dbReference type="NCBI Taxonomy" id="2982028"/>
    <lineage>
        <taxon>Bacteria</taxon>
        <taxon>Pseudomonadati</taxon>
        <taxon>Bacteroidota</taxon>
        <taxon>Saprospiria</taxon>
        <taxon>Saprospirales</taxon>
        <taxon>Saprospiraceae</taxon>
        <taxon>Candidatus Opimibacter</taxon>
    </lineage>
</organism>
<dbReference type="Proteomes" id="UP000808337">
    <property type="component" value="Unassembled WGS sequence"/>
</dbReference>
<evidence type="ECO:0000256" key="2">
    <source>
        <dbReference type="SAM" id="Phobius"/>
    </source>
</evidence>
<dbReference type="AlphaFoldDB" id="A0A9D7SRT1"/>